<name>A0A833SL63_PHYIN</name>
<dbReference type="Proteomes" id="UP000602510">
    <property type="component" value="Unassembled WGS sequence"/>
</dbReference>
<reference evidence="1" key="1">
    <citation type="submission" date="2020-04" db="EMBL/GenBank/DDBJ databases">
        <title>Hybrid Assembly of Korean Phytophthora infestans isolates.</title>
        <authorList>
            <person name="Prokchorchik M."/>
            <person name="Lee Y."/>
            <person name="Seo J."/>
            <person name="Cho J.-H."/>
            <person name="Park Y.-E."/>
            <person name="Jang D.-C."/>
            <person name="Im J.-S."/>
            <person name="Choi J.-G."/>
            <person name="Park H.-J."/>
            <person name="Lee G.-B."/>
            <person name="Lee Y.-G."/>
            <person name="Hong S.-Y."/>
            <person name="Cho K."/>
            <person name="Sohn K.H."/>
        </authorList>
    </citation>
    <scope>NUCLEOTIDE SEQUENCE</scope>
    <source>
        <strain evidence="1">KR_1_A1</strain>
    </source>
</reference>
<organism evidence="1 2">
    <name type="scientific">Phytophthora infestans</name>
    <name type="common">Potato late blight agent</name>
    <name type="synonym">Botrytis infestans</name>
    <dbReference type="NCBI Taxonomy" id="4787"/>
    <lineage>
        <taxon>Eukaryota</taxon>
        <taxon>Sar</taxon>
        <taxon>Stramenopiles</taxon>
        <taxon>Oomycota</taxon>
        <taxon>Peronosporomycetes</taxon>
        <taxon>Peronosporales</taxon>
        <taxon>Peronosporaceae</taxon>
        <taxon>Phytophthora</taxon>
    </lineage>
</organism>
<sequence length="71" mass="7470">MNGLKDTPRKLSANVETPSRKALEAACSGLTARMTELTTNRVDDDYEDIAEPRAGVAAASLARSGMTSASQ</sequence>
<dbReference type="EMBL" id="WSZM01000542">
    <property type="protein sequence ID" value="KAF4031753.1"/>
    <property type="molecule type" value="Genomic_DNA"/>
</dbReference>
<gene>
    <name evidence="1" type="ORF">GN244_ATG16394</name>
</gene>
<evidence type="ECO:0000313" key="2">
    <source>
        <dbReference type="Proteomes" id="UP000602510"/>
    </source>
</evidence>
<dbReference type="AlphaFoldDB" id="A0A833SL63"/>
<comment type="caution">
    <text evidence="1">The sequence shown here is derived from an EMBL/GenBank/DDBJ whole genome shotgun (WGS) entry which is preliminary data.</text>
</comment>
<keyword evidence="2" id="KW-1185">Reference proteome</keyword>
<proteinExistence type="predicted"/>
<protein>
    <submittedName>
        <fullName evidence="1">Uncharacterized protein</fullName>
    </submittedName>
</protein>
<evidence type="ECO:0000313" key="1">
    <source>
        <dbReference type="EMBL" id="KAF4031753.1"/>
    </source>
</evidence>
<accession>A0A833SL63</accession>